<dbReference type="Proteomes" id="UP001362999">
    <property type="component" value="Unassembled WGS sequence"/>
</dbReference>
<evidence type="ECO:0000313" key="4">
    <source>
        <dbReference type="Proteomes" id="UP001362999"/>
    </source>
</evidence>
<dbReference type="AlphaFoldDB" id="A0AAW0DPQ0"/>
<name>A0AAW0DPQ0_9AGAR</name>
<feature type="chain" id="PRO_5043609174" evidence="2">
    <location>
        <begin position="19"/>
        <end position="230"/>
    </location>
</feature>
<comment type="caution">
    <text evidence="3">The sequence shown here is derived from an EMBL/GenBank/DDBJ whole genome shotgun (WGS) entry which is preliminary data.</text>
</comment>
<evidence type="ECO:0000256" key="1">
    <source>
        <dbReference type="SAM" id="MobiDB-lite"/>
    </source>
</evidence>
<reference evidence="3 4" key="1">
    <citation type="journal article" date="2024" name="J Genomics">
        <title>Draft genome sequencing and assembly of Favolaschia claudopus CIRM-BRFM 2984 isolated from oak limbs.</title>
        <authorList>
            <person name="Navarro D."/>
            <person name="Drula E."/>
            <person name="Chaduli D."/>
            <person name="Cazenave R."/>
            <person name="Ahrendt S."/>
            <person name="Wang J."/>
            <person name="Lipzen A."/>
            <person name="Daum C."/>
            <person name="Barry K."/>
            <person name="Grigoriev I.V."/>
            <person name="Favel A."/>
            <person name="Rosso M.N."/>
            <person name="Martin F."/>
        </authorList>
    </citation>
    <scope>NUCLEOTIDE SEQUENCE [LARGE SCALE GENOMIC DNA]</scope>
    <source>
        <strain evidence="3 4">CIRM-BRFM 2984</strain>
    </source>
</reference>
<evidence type="ECO:0000256" key="2">
    <source>
        <dbReference type="SAM" id="SignalP"/>
    </source>
</evidence>
<organism evidence="3 4">
    <name type="scientific">Favolaschia claudopus</name>
    <dbReference type="NCBI Taxonomy" id="2862362"/>
    <lineage>
        <taxon>Eukaryota</taxon>
        <taxon>Fungi</taxon>
        <taxon>Dikarya</taxon>
        <taxon>Basidiomycota</taxon>
        <taxon>Agaricomycotina</taxon>
        <taxon>Agaricomycetes</taxon>
        <taxon>Agaricomycetidae</taxon>
        <taxon>Agaricales</taxon>
        <taxon>Marasmiineae</taxon>
        <taxon>Mycenaceae</taxon>
        <taxon>Favolaschia</taxon>
    </lineage>
</organism>
<feature type="region of interest" description="Disordered" evidence="1">
    <location>
        <begin position="115"/>
        <end position="205"/>
    </location>
</feature>
<sequence>MFFALGTFLLLQTQTTQAAGIIPPLVREIPGVQRRDLTVIPAACQTGCAPFQPFLTGQNCSTTSCCSPAFEQGYFDCFMCVGTGSNATDFSIAQEYVDVLITACRSVGADLPVLTLPGQNPNRTLVSELPPGASTIPVFPNQPGASQSGGVPSGSRSVPSSLTSGSASLSQSENSVSSSAPVQSTVTMPPSATSPAPSPSGSAPPNAAVKIHATGLTVGLGISVLLGFLV</sequence>
<feature type="signal peptide" evidence="2">
    <location>
        <begin position="1"/>
        <end position="18"/>
    </location>
</feature>
<feature type="compositionally biased region" description="Low complexity" evidence="1">
    <location>
        <begin position="146"/>
        <end position="205"/>
    </location>
</feature>
<evidence type="ECO:0000313" key="3">
    <source>
        <dbReference type="EMBL" id="KAK7053905.1"/>
    </source>
</evidence>
<protein>
    <submittedName>
        <fullName evidence="3">Uncharacterized protein</fullName>
    </submittedName>
</protein>
<gene>
    <name evidence="3" type="ORF">R3P38DRAFT_2853112</name>
</gene>
<keyword evidence="2" id="KW-0732">Signal</keyword>
<keyword evidence="4" id="KW-1185">Reference proteome</keyword>
<accession>A0AAW0DPQ0</accession>
<dbReference type="EMBL" id="JAWWNJ010000006">
    <property type="protein sequence ID" value="KAK7053905.1"/>
    <property type="molecule type" value="Genomic_DNA"/>
</dbReference>
<proteinExistence type="predicted"/>